<feature type="active site" description="Charge relay system" evidence="8">
    <location>
        <position position="1037"/>
    </location>
</feature>
<feature type="domain" description="PDZ" evidence="10">
    <location>
        <begin position="781"/>
        <end position="854"/>
    </location>
</feature>
<evidence type="ECO:0000256" key="6">
    <source>
        <dbReference type="ARBA" id="ARBA00022825"/>
    </source>
</evidence>
<name>A0A9D9EUP9_9BACT</name>
<evidence type="ECO:0000256" key="7">
    <source>
        <dbReference type="PIRNR" id="PIRNR036421"/>
    </source>
</evidence>
<keyword evidence="6 7" id="KW-0720">Serine protease</keyword>
<evidence type="ECO:0000256" key="5">
    <source>
        <dbReference type="ARBA" id="ARBA00022801"/>
    </source>
</evidence>
<dbReference type="Pfam" id="PF14685">
    <property type="entry name" value="PDZ_Tricorn"/>
    <property type="match status" value="1"/>
</dbReference>
<protein>
    <recommendedName>
        <fullName evidence="7">Tricorn protease homolog</fullName>
        <ecNumber evidence="7">3.4.21.-</ecNumber>
    </recommendedName>
</protein>
<dbReference type="InterPro" id="IPR036034">
    <property type="entry name" value="PDZ_sf"/>
</dbReference>
<dbReference type="Gene3D" id="2.30.42.10">
    <property type="match status" value="1"/>
</dbReference>
<dbReference type="InterPro" id="IPR029414">
    <property type="entry name" value="Tricorn_PDZ"/>
</dbReference>
<accession>A0A9D9EUP9</accession>
<evidence type="ECO:0000256" key="8">
    <source>
        <dbReference type="PIRSR" id="PIRSR036421-1"/>
    </source>
</evidence>
<dbReference type="Pfam" id="PF14684">
    <property type="entry name" value="Tricorn_C1"/>
    <property type="match status" value="1"/>
</dbReference>
<evidence type="ECO:0000256" key="2">
    <source>
        <dbReference type="ARBA" id="ARBA00008524"/>
    </source>
</evidence>
<dbReference type="GO" id="GO:0005737">
    <property type="term" value="C:cytoplasm"/>
    <property type="evidence" value="ECO:0007669"/>
    <property type="project" value="UniProtKB-SubCell"/>
</dbReference>
<organism evidence="11 12">
    <name type="scientific">Candidatus Cryptobacteroides intestinavium</name>
    <dbReference type="NCBI Taxonomy" id="2840766"/>
    <lineage>
        <taxon>Bacteria</taxon>
        <taxon>Pseudomonadati</taxon>
        <taxon>Bacteroidota</taxon>
        <taxon>Bacteroidia</taxon>
        <taxon>Bacteroidales</taxon>
        <taxon>Candidatus Cryptobacteroides</taxon>
    </lineage>
</organism>
<dbReference type="InterPro" id="IPR011042">
    <property type="entry name" value="6-blade_b-propeller_TolB-like"/>
</dbReference>
<evidence type="ECO:0000256" key="4">
    <source>
        <dbReference type="ARBA" id="ARBA00022670"/>
    </source>
</evidence>
<keyword evidence="5 7" id="KW-0378">Hydrolase</keyword>
<dbReference type="GO" id="GO:0008236">
    <property type="term" value="F:serine-type peptidase activity"/>
    <property type="evidence" value="ECO:0007669"/>
    <property type="project" value="UniProtKB-UniRule"/>
</dbReference>
<comment type="function">
    <text evidence="7">Degrades oligopeptides.</text>
</comment>
<dbReference type="SUPFAM" id="SSF69304">
    <property type="entry name" value="Tricorn protease N-terminal domain"/>
    <property type="match status" value="2"/>
</dbReference>
<dbReference type="Pfam" id="PF26549">
    <property type="entry name" value="Tricorn_N"/>
    <property type="match status" value="1"/>
</dbReference>
<dbReference type="PANTHER" id="PTHR43253">
    <property type="entry name" value="TRICORN PROTEASE HOMOLOG 2-RELATED"/>
    <property type="match status" value="1"/>
</dbReference>
<dbReference type="SMART" id="SM00245">
    <property type="entry name" value="TSPc"/>
    <property type="match status" value="1"/>
</dbReference>
<comment type="caution">
    <text evidence="11">The sequence shown here is derived from an EMBL/GenBank/DDBJ whole genome shotgun (WGS) entry which is preliminary data.</text>
</comment>
<dbReference type="Gene3D" id="2.120.10.30">
    <property type="entry name" value="TolB, C-terminal domain"/>
    <property type="match status" value="1"/>
</dbReference>
<dbReference type="PIRSF" id="PIRSF036421">
    <property type="entry name" value="Tricorn_protease"/>
    <property type="match status" value="1"/>
</dbReference>
<dbReference type="InterPro" id="IPR011659">
    <property type="entry name" value="WD40"/>
</dbReference>
<evidence type="ECO:0000313" key="12">
    <source>
        <dbReference type="Proteomes" id="UP000823661"/>
    </source>
</evidence>
<dbReference type="Pfam" id="PF03572">
    <property type="entry name" value="Peptidase_S41"/>
    <property type="match status" value="1"/>
</dbReference>
<evidence type="ECO:0000256" key="9">
    <source>
        <dbReference type="PIRSR" id="PIRSR036421-3"/>
    </source>
</evidence>
<comment type="subcellular location">
    <subcellularLocation>
        <location evidence="1 7">Cytoplasm</location>
    </subcellularLocation>
</comment>
<dbReference type="EMBL" id="JADIMI010000076">
    <property type="protein sequence ID" value="MBO8452797.1"/>
    <property type="molecule type" value="Genomic_DNA"/>
</dbReference>
<evidence type="ECO:0000256" key="1">
    <source>
        <dbReference type="ARBA" id="ARBA00004496"/>
    </source>
</evidence>
<dbReference type="SUPFAM" id="SSF50156">
    <property type="entry name" value="PDZ domain-like"/>
    <property type="match status" value="1"/>
</dbReference>
<evidence type="ECO:0000259" key="10">
    <source>
        <dbReference type="PROSITE" id="PS50106"/>
    </source>
</evidence>
<gene>
    <name evidence="11" type="ORF">IAC06_07980</name>
</gene>
<sequence>MRRNIIAGLTSIFLCTGVYASGSTPLWLRKSSISPDGTQIAFSYQGDIFTVPSGGGTAVQITSNPAYDSDPIWMPDGKRIVFSSTREKSKDIFITSAGGGVPTRVTTYPGNETPLAVLDDGTILFSADIQQDAEYGGFPGDAQVYAVPETGGRPYRVTSLPVASLSVNKDMAVLYEDIKGYEDPFRKHHTSSVTRDIWLYTPGAPADGRFRIDGDGHFTKLTQFNGEDRNPVFAPDGDTYYYISEKDGSFNIYMGSISRPGTGSQITFLKDHPVRYISAADNGTLAFSYDGELYTVKAGEEPKKVDISIIKDSNEREESRITLTSGITSMAVSPNGKELAVIARGDVFVISIDYTTSRRITDTPEQERDICFSKDGRTIYYSSERDGHWGIYATSLTDRKDKYFIYSVKTEEKMVSAPGETCFQPAVSPDGKWIGYLRDRTEIVIKNIDNGKEKSLLKGMNYSYSDGDQDFEWSPDSRYILCNCQENGGWNNEDVALIDISTREITNLTESGYTDSNFHWALGGKAMTWQSDRAGYRSHGSWGAEEDIYIMFFDGKEYMEFIRDEEADEMAEILSDDRNKDKTEAKDSVKAEKKAEKLVLDLENTDDRTIRLTRFSGRLGDYYLTEDGGKLFYMTRTEQSSDLCVLDTKDRSVKVIARNTSGRIFPSPDGKYIYILSSGISRIDTGSEARKYVSFKGDFDYRPAREREYIFNHIWKQVAEKFYDKEIHNVDWEGYRDAYSRFLPYIDNNYDFQEMLSEMLGELNGSHTGARYYAPSGPGMGTLGVLYDDDYTGDGLRIKEVLKGGALETADPDIEAGDIITGIDGVRIEAGSDWYDMLVSRAGEKVLLTVKKAGKKEREIYVEPAGSDRDLLYRRWVRHNEELVEELSEGRVGYVHVKGMDSPSFREVYSKLLGKYRGCEAVIVDTRHNGGGWLHDDLATLLSGKAYIRFEPRGQYIGTDPYNKWNRPSCVLIGEDNYSDACGFPYVYKTLGIGKLIGAPVPGTMTAVWWERQIDPTLIFGIPQVGAIGIKEGRYIENMQIEPDILIYNDPASVLKGRDIQLETAVDEMLKTIGGK</sequence>
<dbReference type="InterPro" id="IPR028204">
    <property type="entry name" value="Tricorn_C1"/>
</dbReference>
<dbReference type="Gene3D" id="3.30.750.44">
    <property type="match status" value="1"/>
</dbReference>
<reference evidence="11" key="1">
    <citation type="submission" date="2020-10" db="EMBL/GenBank/DDBJ databases">
        <authorList>
            <person name="Gilroy R."/>
        </authorList>
    </citation>
    <scope>NUCLEOTIDE SEQUENCE</scope>
    <source>
        <strain evidence="11">B1-20833</strain>
    </source>
</reference>
<keyword evidence="3 7" id="KW-0963">Cytoplasm</keyword>
<reference evidence="11" key="2">
    <citation type="journal article" date="2021" name="PeerJ">
        <title>Extensive microbial diversity within the chicken gut microbiome revealed by metagenomics and culture.</title>
        <authorList>
            <person name="Gilroy R."/>
            <person name="Ravi A."/>
            <person name="Getino M."/>
            <person name="Pursley I."/>
            <person name="Horton D.L."/>
            <person name="Alikhan N.F."/>
            <person name="Baker D."/>
            <person name="Gharbi K."/>
            <person name="Hall N."/>
            <person name="Watson M."/>
            <person name="Adriaenssens E.M."/>
            <person name="Foster-Nyarko E."/>
            <person name="Jarju S."/>
            <person name="Secka A."/>
            <person name="Antonio M."/>
            <person name="Oren A."/>
            <person name="Chaudhuri R.R."/>
            <person name="La Ragione R."/>
            <person name="Hildebrand F."/>
            <person name="Pallen M.J."/>
        </authorList>
    </citation>
    <scope>NUCLEOTIDE SEQUENCE</scope>
    <source>
        <strain evidence="11">B1-20833</strain>
    </source>
</reference>
<dbReference type="AlphaFoldDB" id="A0A9D9EUP9"/>
<dbReference type="Proteomes" id="UP000823661">
    <property type="component" value="Unassembled WGS sequence"/>
</dbReference>
<feature type="site" description="Transition state stabilizer; via amide nitrogen" evidence="9">
    <location>
        <position position="980"/>
    </location>
</feature>
<evidence type="ECO:0000256" key="3">
    <source>
        <dbReference type="ARBA" id="ARBA00022490"/>
    </source>
</evidence>
<dbReference type="InterPro" id="IPR001478">
    <property type="entry name" value="PDZ"/>
</dbReference>
<dbReference type="InterPro" id="IPR012393">
    <property type="entry name" value="Tricorn_protease"/>
</dbReference>
<keyword evidence="4 7" id="KW-0645">Protease</keyword>
<feature type="active site" description="Nucleophile" evidence="8">
    <location>
        <position position="979"/>
    </location>
</feature>
<dbReference type="Gene3D" id="3.90.226.10">
    <property type="entry name" value="2-enoyl-CoA Hydratase, Chain A, domain 1"/>
    <property type="match status" value="1"/>
</dbReference>
<dbReference type="SUPFAM" id="SSF82171">
    <property type="entry name" value="DPP6 N-terminal domain-like"/>
    <property type="match status" value="1"/>
</dbReference>
<feature type="active site" description="Charge relay system" evidence="8">
    <location>
        <position position="767"/>
    </location>
</feature>
<dbReference type="Pfam" id="PF07676">
    <property type="entry name" value="PD40"/>
    <property type="match status" value="2"/>
</dbReference>
<dbReference type="GO" id="GO:0006508">
    <property type="term" value="P:proteolysis"/>
    <property type="evidence" value="ECO:0007669"/>
    <property type="project" value="UniProtKB-UniRule"/>
</dbReference>
<dbReference type="SMART" id="SM00228">
    <property type="entry name" value="PDZ"/>
    <property type="match status" value="1"/>
</dbReference>
<dbReference type="PANTHER" id="PTHR43253:SF1">
    <property type="entry name" value="TRICORN PROTEASE HOMOLOG 2-RELATED"/>
    <property type="match status" value="1"/>
</dbReference>
<dbReference type="SUPFAM" id="SSF52096">
    <property type="entry name" value="ClpP/crotonase"/>
    <property type="match status" value="1"/>
</dbReference>
<comment type="similarity">
    <text evidence="2 7">Belongs to the peptidase S41B family.</text>
</comment>
<dbReference type="InterPro" id="IPR029045">
    <property type="entry name" value="ClpP/crotonase-like_dom_sf"/>
</dbReference>
<dbReference type="EC" id="3.4.21.-" evidence="7"/>
<dbReference type="InterPro" id="IPR005151">
    <property type="entry name" value="Tail-specific_protease"/>
</dbReference>
<evidence type="ECO:0000313" key="11">
    <source>
        <dbReference type="EMBL" id="MBO8452797.1"/>
    </source>
</evidence>
<proteinExistence type="inferred from homology"/>
<dbReference type="CDD" id="cd07562">
    <property type="entry name" value="Peptidase_S41_TRI"/>
    <property type="match status" value="1"/>
</dbReference>
<dbReference type="Gene3D" id="2.120.10.60">
    <property type="entry name" value="Tricorn protease N-terminal domain"/>
    <property type="match status" value="2"/>
</dbReference>
<dbReference type="PROSITE" id="PS50106">
    <property type="entry name" value="PDZ"/>
    <property type="match status" value="1"/>
</dbReference>